<reference evidence="1" key="1">
    <citation type="submission" date="2023-12" db="EMBL/GenBank/DDBJ databases">
        <title>Genome assembly of Anisodus tanguticus.</title>
        <authorList>
            <person name="Wang Y.-J."/>
        </authorList>
    </citation>
    <scope>NUCLEOTIDE SEQUENCE</scope>
    <source>
        <strain evidence="1">KB-2021</strain>
        <tissue evidence="1">Leaf</tissue>
    </source>
</reference>
<protein>
    <submittedName>
        <fullName evidence="1">Uncharacterized protein</fullName>
    </submittedName>
</protein>
<accession>A0AAE1UTK8</accession>
<dbReference type="EMBL" id="JAVYJV010000020">
    <property type="protein sequence ID" value="KAK4344273.1"/>
    <property type="molecule type" value="Genomic_DNA"/>
</dbReference>
<evidence type="ECO:0000313" key="2">
    <source>
        <dbReference type="Proteomes" id="UP001291623"/>
    </source>
</evidence>
<dbReference type="AlphaFoldDB" id="A0AAE1UTK8"/>
<dbReference type="Proteomes" id="UP001291623">
    <property type="component" value="Unassembled WGS sequence"/>
</dbReference>
<proteinExistence type="predicted"/>
<sequence length="81" mass="9202">MTKPNITNSLGSTLTTSDVTKFWSSPYGEFALGFQKIGNGSSGFLLAIWFNKLKEKTIVWSANRDKSRRMDPKLSFLYMED</sequence>
<evidence type="ECO:0000313" key="1">
    <source>
        <dbReference type="EMBL" id="KAK4344273.1"/>
    </source>
</evidence>
<gene>
    <name evidence="1" type="ORF">RND71_037367</name>
</gene>
<organism evidence="1 2">
    <name type="scientific">Anisodus tanguticus</name>
    <dbReference type="NCBI Taxonomy" id="243964"/>
    <lineage>
        <taxon>Eukaryota</taxon>
        <taxon>Viridiplantae</taxon>
        <taxon>Streptophyta</taxon>
        <taxon>Embryophyta</taxon>
        <taxon>Tracheophyta</taxon>
        <taxon>Spermatophyta</taxon>
        <taxon>Magnoliopsida</taxon>
        <taxon>eudicotyledons</taxon>
        <taxon>Gunneridae</taxon>
        <taxon>Pentapetalae</taxon>
        <taxon>asterids</taxon>
        <taxon>lamiids</taxon>
        <taxon>Solanales</taxon>
        <taxon>Solanaceae</taxon>
        <taxon>Solanoideae</taxon>
        <taxon>Hyoscyameae</taxon>
        <taxon>Anisodus</taxon>
    </lineage>
</organism>
<name>A0AAE1UTK8_9SOLA</name>
<comment type="caution">
    <text evidence="1">The sequence shown here is derived from an EMBL/GenBank/DDBJ whole genome shotgun (WGS) entry which is preliminary data.</text>
</comment>
<keyword evidence="2" id="KW-1185">Reference proteome</keyword>